<accession>A0A9D4P839</accession>
<dbReference type="AlphaFoldDB" id="A0A9D4P839"/>
<keyword evidence="1" id="KW-1133">Transmembrane helix</keyword>
<sequence length="103" mass="12489">MVRITPRALLRFQMPKQGKPMVWPYTIAAKWSHFNLAYEWKMNWTFRYTIYGMITVFPFVWYIDSKVNSPAAKATYKRLKKLEHEKEQEAHRWADISGRYANR</sequence>
<keyword evidence="1" id="KW-0812">Transmembrane</keyword>
<reference evidence="2" key="2">
    <citation type="journal article" date="2021" name="World Allergy Organ. J.">
        <title>Chromosome-level assembly of Dermatophagoides farinae genome and transcriptome reveals two novel allergens Der f 37 and Der f 39.</title>
        <authorList>
            <person name="Chen J."/>
            <person name="Cai Z."/>
            <person name="Fan D."/>
            <person name="Hu J."/>
            <person name="Hou Y."/>
            <person name="He Y."/>
            <person name="Zhang Z."/>
            <person name="Zhao Z."/>
            <person name="Gao P."/>
            <person name="Hu W."/>
            <person name="Sun J."/>
            <person name="Li J."/>
            <person name="Ji K."/>
        </authorList>
    </citation>
    <scope>NUCLEOTIDE SEQUENCE</scope>
    <source>
        <strain evidence="2">JKM2019</strain>
    </source>
</reference>
<comment type="caution">
    <text evidence="2">The sequence shown here is derived from an EMBL/GenBank/DDBJ whole genome shotgun (WGS) entry which is preliminary data.</text>
</comment>
<evidence type="ECO:0000313" key="2">
    <source>
        <dbReference type="EMBL" id="KAH7645707.1"/>
    </source>
</evidence>
<organism evidence="2">
    <name type="scientific">Dermatophagoides farinae</name>
    <name type="common">American house dust mite</name>
    <dbReference type="NCBI Taxonomy" id="6954"/>
    <lineage>
        <taxon>Eukaryota</taxon>
        <taxon>Metazoa</taxon>
        <taxon>Ecdysozoa</taxon>
        <taxon>Arthropoda</taxon>
        <taxon>Chelicerata</taxon>
        <taxon>Arachnida</taxon>
        <taxon>Acari</taxon>
        <taxon>Acariformes</taxon>
        <taxon>Sarcoptiformes</taxon>
        <taxon>Astigmata</taxon>
        <taxon>Psoroptidia</taxon>
        <taxon>Analgoidea</taxon>
        <taxon>Pyroglyphidae</taxon>
        <taxon>Dermatophagoidinae</taxon>
        <taxon>Dermatophagoides</taxon>
    </lineage>
</organism>
<proteinExistence type="predicted"/>
<reference evidence="2" key="1">
    <citation type="submission" date="2020-06" db="EMBL/GenBank/DDBJ databases">
        <authorList>
            <person name="Ji K."/>
            <person name="Li J."/>
        </authorList>
    </citation>
    <scope>NUCLEOTIDE SEQUENCE</scope>
    <source>
        <strain evidence="2">JKM2019</strain>
        <tissue evidence="2">Whole body</tissue>
    </source>
</reference>
<feature type="transmembrane region" description="Helical" evidence="1">
    <location>
        <begin position="44"/>
        <end position="63"/>
    </location>
</feature>
<keyword evidence="1" id="KW-0472">Membrane</keyword>
<gene>
    <name evidence="2" type="ORF">HUG17_1245</name>
</gene>
<dbReference type="EMBL" id="SDOV01000001">
    <property type="protein sequence ID" value="KAH7645707.1"/>
    <property type="molecule type" value="Genomic_DNA"/>
</dbReference>
<evidence type="ECO:0000256" key="1">
    <source>
        <dbReference type="SAM" id="Phobius"/>
    </source>
</evidence>
<dbReference type="Proteomes" id="UP000828236">
    <property type="component" value="Unassembled WGS sequence"/>
</dbReference>
<name>A0A9D4P839_DERFA</name>
<dbReference type="OrthoDB" id="6067390at2759"/>
<protein>
    <submittedName>
        <fullName evidence="2">Uncharacterized protein</fullName>
    </submittedName>
</protein>